<gene>
    <name evidence="3" type="ORF">AQS70_19115</name>
</gene>
<dbReference type="STRING" id="1563157.AQS70_19115"/>
<dbReference type="CDD" id="cd16363">
    <property type="entry name" value="Col_Im_like"/>
    <property type="match status" value="1"/>
</dbReference>
<dbReference type="Proteomes" id="UP000050342">
    <property type="component" value="Unassembled WGS sequence"/>
</dbReference>
<protein>
    <submittedName>
        <fullName evidence="3">Colicin transporter</fullName>
    </submittedName>
</protein>
<dbReference type="InterPro" id="IPR035900">
    <property type="entry name" value="Colicin_E_sf"/>
</dbReference>
<evidence type="ECO:0000256" key="2">
    <source>
        <dbReference type="ARBA" id="ARBA00023025"/>
    </source>
</evidence>
<evidence type="ECO:0000256" key="1">
    <source>
        <dbReference type="ARBA" id="ARBA00009346"/>
    </source>
</evidence>
<dbReference type="GO" id="GO:0030153">
    <property type="term" value="P:bacteriocin immunity"/>
    <property type="evidence" value="ECO:0007669"/>
    <property type="project" value="UniProtKB-KW"/>
</dbReference>
<comment type="similarity">
    <text evidence="1">Belongs to the colicins ColE2/ColE8/ColE9 and pyocins S1/S2 family.</text>
</comment>
<dbReference type="GO" id="GO:0015643">
    <property type="term" value="F:toxic substance binding"/>
    <property type="evidence" value="ECO:0007669"/>
    <property type="project" value="InterPro"/>
</dbReference>
<evidence type="ECO:0000313" key="4">
    <source>
        <dbReference type="Proteomes" id="UP000050342"/>
    </source>
</evidence>
<keyword evidence="4" id="KW-1185">Reference proteome</keyword>
<dbReference type="OrthoDB" id="6810874at2"/>
<proteinExistence type="inferred from homology"/>
<dbReference type="PRINTS" id="PR01299">
    <property type="entry name" value="PYOCIN"/>
</dbReference>
<evidence type="ECO:0000313" key="3">
    <source>
        <dbReference type="EMBL" id="KQB55250.1"/>
    </source>
</evidence>
<dbReference type="AlphaFoldDB" id="A0A0Q0SSJ8"/>
<dbReference type="Gene3D" id="1.10.1200.20">
    <property type="entry name" value="Colicin E immunity protein"/>
    <property type="match status" value="1"/>
</dbReference>
<organism evidence="3 4">
    <name type="scientific">Pseudomonas endophytica</name>
    <dbReference type="NCBI Taxonomy" id="1563157"/>
    <lineage>
        <taxon>Bacteria</taxon>
        <taxon>Pseudomonadati</taxon>
        <taxon>Pseudomonadota</taxon>
        <taxon>Gammaproteobacteria</taxon>
        <taxon>Pseudomonadales</taxon>
        <taxon>Pseudomonadaceae</taxon>
        <taxon>Pseudomonas</taxon>
    </lineage>
</organism>
<dbReference type="Pfam" id="PF01320">
    <property type="entry name" value="Colicin_Pyocin"/>
    <property type="match status" value="1"/>
</dbReference>
<dbReference type="InterPro" id="IPR000290">
    <property type="entry name" value="Colicin_pyocin"/>
</dbReference>
<dbReference type="SUPFAM" id="SSF47345">
    <property type="entry name" value="Colicin E immunity proteins"/>
    <property type="match status" value="1"/>
</dbReference>
<name>A0A0Q0SSJ8_9PSED</name>
<keyword evidence="2" id="KW-0079">Bacteriocin immunity</keyword>
<dbReference type="EMBL" id="LLWH01000016">
    <property type="protein sequence ID" value="KQB55250.1"/>
    <property type="molecule type" value="Genomic_DNA"/>
</dbReference>
<comment type="caution">
    <text evidence="3">The sequence shown here is derived from an EMBL/GenBank/DDBJ whole genome shotgun (WGS) entry which is preliminary data.</text>
</comment>
<reference evidence="3 4" key="1">
    <citation type="submission" date="2015-10" db="EMBL/GenBank/DDBJ databases">
        <title>Pseudomonas helleri sp. nov. and Pseudomonas weihenstephanensis sp. nov., isolated from raw cows milk.</title>
        <authorList>
            <person name="Von Neubeck M."/>
            <person name="Huptas C."/>
            <person name="Wenning M."/>
            <person name="Scherer S."/>
        </authorList>
    </citation>
    <scope>NUCLEOTIDE SEQUENCE [LARGE SCALE GENOMIC DNA]</scope>
    <source>
        <strain evidence="3 4">BSTT44</strain>
    </source>
</reference>
<accession>A0A0Q0SSJ8</accession>
<sequence length="87" mass="10037">MKMTMSDHTEAQFILFMQEIFTANNNGTPDEILDELLDQFRSLTEHPAGSDLIYWPEDESQCTPEGITKTVKEWREANGLPGFKPRF</sequence>